<dbReference type="Proteomes" id="UP000265520">
    <property type="component" value="Unassembled WGS sequence"/>
</dbReference>
<name>A0A392R4N6_9FABA</name>
<feature type="compositionally biased region" description="Low complexity" evidence="1">
    <location>
        <begin position="7"/>
        <end position="20"/>
    </location>
</feature>
<comment type="caution">
    <text evidence="2">The sequence shown here is derived from an EMBL/GenBank/DDBJ whole genome shotgun (WGS) entry which is preliminary data.</text>
</comment>
<proteinExistence type="predicted"/>
<accession>A0A392R4N6</accession>
<protein>
    <submittedName>
        <fullName evidence="2">Protein E6-like</fullName>
    </submittedName>
</protein>
<keyword evidence="3" id="KW-1185">Reference proteome</keyword>
<evidence type="ECO:0000313" key="2">
    <source>
        <dbReference type="EMBL" id="MCI31568.1"/>
    </source>
</evidence>
<evidence type="ECO:0000313" key="3">
    <source>
        <dbReference type="Proteomes" id="UP000265520"/>
    </source>
</evidence>
<dbReference type="EMBL" id="LXQA010188159">
    <property type="protein sequence ID" value="MCI31568.1"/>
    <property type="molecule type" value="Genomic_DNA"/>
</dbReference>
<organism evidence="2 3">
    <name type="scientific">Trifolium medium</name>
    <dbReference type="NCBI Taxonomy" id="97028"/>
    <lineage>
        <taxon>Eukaryota</taxon>
        <taxon>Viridiplantae</taxon>
        <taxon>Streptophyta</taxon>
        <taxon>Embryophyta</taxon>
        <taxon>Tracheophyta</taxon>
        <taxon>Spermatophyta</taxon>
        <taxon>Magnoliopsida</taxon>
        <taxon>eudicotyledons</taxon>
        <taxon>Gunneridae</taxon>
        <taxon>Pentapetalae</taxon>
        <taxon>rosids</taxon>
        <taxon>fabids</taxon>
        <taxon>Fabales</taxon>
        <taxon>Fabaceae</taxon>
        <taxon>Papilionoideae</taxon>
        <taxon>50 kb inversion clade</taxon>
        <taxon>NPAAA clade</taxon>
        <taxon>Hologalegina</taxon>
        <taxon>IRL clade</taxon>
        <taxon>Trifolieae</taxon>
        <taxon>Trifolium</taxon>
    </lineage>
</organism>
<sequence>YNEEGYNYNSMMEKQNNNNDNQKRRFNNNAANERSFYNNNNNYNAENNMYNGEKQGTSDTIFLKGGKYFYDVNYEKYNPTMYNDLSRGMNNNN</sequence>
<feature type="compositionally biased region" description="Low complexity" evidence="1">
    <location>
        <begin position="27"/>
        <end position="53"/>
    </location>
</feature>
<feature type="non-terminal residue" evidence="2">
    <location>
        <position position="1"/>
    </location>
</feature>
<feature type="region of interest" description="Disordered" evidence="1">
    <location>
        <begin position="1"/>
        <end position="55"/>
    </location>
</feature>
<dbReference type="AlphaFoldDB" id="A0A392R4N6"/>
<reference evidence="2 3" key="1">
    <citation type="journal article" date="2018" name="Front. Plant Sci.">
        <title>Red Clover (Trifolium pratense) and Zigzag Clover (T. medium) - A Picture of Genomic Similarities and Differences.</title>
        <authorList>
            <person name="Dluhosova J."/>
            <person name="Istvanek J."/>
            <person name="Nedelnik J."/>
            <person name="Repkova J."/>
        </authorList>
    </citation>
    <scope>NUCLEOTIDE SEQUENCE [LARGE SCALE GENOMIC DNA]</scope>
    <source>
        <strain evidence="3">cv. 10/8</strain>
        <tissue evidence="2">Leaf</tissue>
    </source>
</reference>
<evidence type="ECO:0000256" key="1">
    <source>
        <dbReference type="SAM" id="MobiDB-lite"/>
    </source>
</evidence>